<name>A0A1A7BWG1_9BURK</name>
<accession>A0A1A7BWG1</accession>
<dbReference type="Proteomes" id="UP000092713">
    <property type="component" value="Unassembled WGS sequence"/>
</dbReference>
<dbReference type="STRING" id="1747903.ASR47_1001327"/>
<dbReference type="AlphaFoldDB" id="A0A1A7BWG1"/>
<sequence>MQITPSIFLSSRLASPTSMYRLTLYLPAGTARWRCLATQLWRCWALSPCTQAQDLATDTQSQLAHPVPRQVLVLYSLGSDASSL</sequence>
<keyword evidence="2" id="KW-1185">Reference proteome</keyword>
<reference evidence="1 2" key="1">
    <citation type="submission" date="2016-04" db="EMBL/GenBank/DDBJ databases">
        <title>Draft genome sequence of Janthinobacterium psychrotolerans sp. nov., isolated from freshwater sediments in Denmark.</title>
        <authorList>
            <person name="Gong X."/>
            <person name="Skrivergaard S."/>
            <person name="Korsgaard B.S."/>
            <person name="Schreiber L."/>
            <person name="Marshall I.P."/>
            <person name="Finster K."/>
            <person name="Schramm A."/>
        </authorList>
    </citation>
    <scope>NUCLEOTIDE SEQUENCE [LARGE SCALE GENOMIC DNA]</scope>
    <source>
        <strain evidence="1 2">S3-2</strain>
    </source>
</reference>
<dbReference type="EMBL" id="LOCQ01000062">
    <property type="protein sequence ID" value="OBV36850.1"/>
    <property type="molecule type" value="Genomic_DNA"/>
</dbReference>
<protein>
    <submittedName>
        <fullName evidence="1">Uncharacterized protein</fullName>
    </submittedName>
</protein>
<dbReference type="PATRIC" id="fig|1747903.4.peg.340"/>
<organism evidence="1 2">
    <name type="scientific">Janthinobacterium psychrotolerans</name>
    <dbReference type="NCBI Taxonomy" id="1747903"/>
    <lineage>
        <taxon>Bacteria</taxon>
        <taxon>Pseudomonadati</taxon>
        <taxon>Pseudomonadota</taxon>
        <taxon>Betaproteobacteria</taxon>
        <taxon>Burkholderiales</taxon>
        <taxon>Oxalobacteraceae</taxon>
        <taxon>Janthinobacterium</taxon>
    </lineage>
</organism>
<evidence type="ECO:0000313" key="2">
    <source>
        <dbReference type="Proteomes" id="UP000092713"/>
    </source>
</evidence>
<comment type="caution">
    <text evidence="1">The sequence shown here is derived from an EMBL/GenBank/DDBJ whole genome shotgun (WGS) entry which is preliminary data.</text>
</comment>
<evidence type="ECO:0000313" key="1">
    <source>
        <dbReference type="EMBL" id="OBV36850.1"/>
    </source>
</evidence>
<proteinExistence type="predicted"/>
<dbReference type="RefSeq" id="WP_171899038.1">
    <property type="nucleotide sequence ID" value="NZ_LOCQ01000062.1"/>
</dbReference>
<gene>
    <name evidence="1" type="ORF">ASR47_1001327</name>
</gene>